<protein>
    <submittedName>
        <fullName evidence="1">Uncharacterized protein</fullName>
    </submittedName>
</protein>
<dbReference type="Pfam" id="PF24336">
    <property type="entry name" value="DUF7504"/>
    <property type="match status" value="1"/>
</dbReference>
<gene>
    <name evidence="1" type="ORF">GCM10009019_16110</name>
</gene>
<dbReference type="GeneID" id="68573713"/>
<organism evidence="1 2">
    <name type="scientific">Salarchaeum japonicum</name>
    <dbReference type="NCBI Taxonomy" id="555573"/>
    <lineage>
        <taxon>Archaea</taxon>
        <taxon>Methanobacteriati</taxon>
        <taxon>Methanobacteriota</taxon>
        <taxon>Stenosarchaea group</taxon>
        <taxon>Halobacteria</taxon>
        <taxon>Halobacteriales</taxon>
        <taxon>Halobacteriaceae</taxon>
    </lineage>
</organism>
<comment type="caution">
    <text evidence="1">The sequence shown here is derived from an EMBL/GenBank/DDBJ whole genome shotgun (WGS) entry which is preliminary data.</text>
</comment>
<keyword evidence="2" id="KW-1185">Reference proteome</keyword>
<reference evidence="1 2" key="1">
    <citation type="journal article" date="2019" name="Int. J. Syst. Evol. Microbiol.">
        <title>The Global Catalogue of Microorganisms (GCM) 10K type strain sequencing project: providing services to taxonomists for standard genome sequencing and annotation.</title>
        <authorList>
            <consortium name="The Broad Institute Genomics Platform"/>
            <consortium name="The Broad Institute Genome Sequencing Center for Infectious Disease"/>
            <person name="Wu L."/>
            <person name="Ma J."/>
        </authorList>
    </citation>
    <scope>NUCLEOTIDE SEQUENCE [LARGE SCALE GENOMIC DNA]</scope>
    <source>
        <strain evidence="1 2">JCM 16327</strain>
    </source>
</reference>
<evidence type="ECO:0000313" key="2">
    <source>
        <dbReference type="Proteomes" id="UP001500194"/>
    </source>
</evidence>
<name>A0AAV3T104_9EURY</name>
<dbReference type="InterPro" id="IPR055927">
    <property type="entry name" value="DUF7504"/>
</dbReference>
<dbReference type="Proteomes" id="UP001500194">
    <property type="component" value="Unassembled WGS sequence"/>
</dbReference>
<dbReference type="RefSeq" id="WP_227260707.1">
    <property type="nucleotide sequence ID" value="NZ_BAAADU010000002.1"/>
</dbReference>
<sequence>MESDATRAESFAARLADLKRTGCAVLVRGDTRGTNGVCDRLLGDPSLDRRSVVVSTSDADRALTVRDGRDLSSDQFGVVDASGGEYTRSAVAASGSTAALPEPDAAQTWRTTVDDRTAFPDVLAAIDDHIDRLFPRDPGAGELRVCLHTLDALLDAVDGGETTEEDLFRFLQLLTARVRESDGILHAHVAAGIPERHLAVYEPLFDATIDAESRPGGGVRQKWRLHDSGLESAWLTLD</sequence>
<proteinExistence type="predicted"/>
<accession>A0AAV3T104</accession>
<evidence type="ECO:0000313" key="1">
    <source>
        <dbReference type="EMBL" id="GAA0653516.1"/>
    </source>
</evidence>
<dbReference type="AlphaFoldDB" id="A0AAV3T104"/>
<dbReference type="EMBL" id="BAAADU010000002">
    <property type="protein sequence ID" value="GAA0653516.1"/>
    <property type="molecule type" value="Genomic_DNA"/>
</dbReference>